<proteinExistence type="predicted"/>
<dbReference type="OrthoDB" id="3903561at2759"/>
<evidence type="ECO:0000313" key="2">
    <source>
        <dbReference type="EMBL" id="KAF2730980.1"/>
    </source>
</evidence>
<keyword evidence="3" id="KW-1185">Reference proteome</keyword>
<feature type="transmembrane region" description="Helical" evidence="1">
    <location>
        <begin position="438"/>
        <end position="456"/>
    </location>
</feature>
<feature type="transmembrane region" description="Helical" evidence="1">
    <location>
        <begin position="12"/>
        <end position="37"/>
    </location>
</feature>
<dbReference type="AlphaFoldDB" id="A0A9P4V080"/>
<keyword evidence="1" id="KW-1133">Transmembrane helix</keyword>
<dbReference type="Proteomes" id="UP000799444">
    <property type="component" value="Unassembled WGS sequence"/>
</dbReference>
<keyword evidence="1" id="KW-0812">Transmembrane</keyword>
<evidence type="ECO:0000313" key="3">
    <source>
        <dbReference type="Proteomes" id="UP000799444"/>
    </source>
</evidence>
<dbReference type="EMBL" id="ML996205">
    <property type="protein sequence ID" value="KAF2730980.1"/>
    <property type="molecule type" value="Genomic_DNA"/>
</dbReference>
<comment type="caution">
    <text evidence="2">The sequence shown here is derived from an EMBL/GenBank/DDBJ whole genome shotgun (WGS) entry which is preliminary data.</text>
</comment>
<feature type="transmembrane region" description="Helical" evidence="1">
    <location>
        <begin position="487"/>
        <end position="508"/>
    </location>
</feature>
<keyword evidence="1" id="KW-0472">Membrane</keyword>
<gene>
    <name evidence="2" type="ORF">EJ04DRAFT_584472</name>
</gene>
<feature type="transmembrane region" description="Helical" evidence="1">
    <location>
        <begin position="462"/>
        <end position="480"/>
    </location>
</feature>
<evidence type="ECO:0000256" key="1">
    <source>
        <dbReference type="SAM" id="Phobius"/>
    </source>
</evidence>
<reference evidence="2" key="1">
    <citation type="journal article" date="2020" name="Stud. Mycol.">
        <title>101 Dothideomycetes genomes: a test case for predicting lifestyles and emergence of pathogens.</title>
        <authorList>
            <person name="Haridas S."/>
            <person name="Albert R."/>
            <person name="Binder M."/>
            <person name="Bloem J."/>
            <person name="Labutti K."/>
            <person name="Salamov A."/>
            <person name="Andreopoulos B."/>
            <person name="Baker S."/>
            <person name="Barry K."/>
            <person name="Bills G."/>
            <person name="Bluhm B."/>
            <person name="Cannon C."/>
            <person name="Castanera R."/>
            <person name="Culley D."/>
            <person name="Daum C."/>
            <person name="Ezra D."/>
            <person name="Gonzalez J."/>
            <person name="Henrissat B."/>
            <person name="Kuo A."/>
            <person name="Liang C."/>
            <person name="Lipzen A."/>
            <person name="Lutzoni F."/>
            <person name="Magnuson J."/>
            <person name="Mondo S."/>
            <person name="Nolan M."/>
            <person name="Ohm R."/>
            <person name="Pangilinan J."/>
            <person name="Park H.-J."/>
            <person name="Ramirez L."/>
            <person name="Alfaro M."/>
            <person name="Sun H."/>
            <person name="Tritt A."/>
            <person name="Yoshinaga Y."/>
            <person name="Zwiers L.-H."/>
            <person name="Turgeon B."/>
            <person name="Goodwin S."/>
            <person name="Spatafora J."/>
            <person name="Crous P."/>
            <person name="Grigoriev I."/>
        </authorList>
    </citation>
    <scope>NUCLEOTIDE SEQUENCE</scope>
    <source>
        <strain evidence="2">CBS 125425</strain>
    </source>
</reference>
<organism evidence="2 3">
    <name type="scientific">Polyplosphaeria fusca</name>
    <dbReference type="NCBI Taxonomy" id="682080"/>
    <lineage>
        <taxon>Eukaryota</taxon>
        <taxon>Fungi</taxon>
        <taxon>Dikarya</taxon>
        <taxon>Ascomycota</taxon>
        <taxon>Pezizomycotina</taxon>
        <taxon>Dothideomycetes</taxon>
        <taxon>Pleosporomycetidae</taxon>
        <taxon>Pleosporales</taxon>
        <taxon>Tetraplosphaeriaceae</taxon>
        <taxon>Polyplosphaeria</taxon>
    </lineage>
</organism>
<accession>A0A9P4V080</accession>
<protein>
    <submittedName>
        <fullName evidence="2">Uncharacterized protein</fullName>
    </submittedName>
</protein>
<sequence length="523" mass="59729">MKRDFGRTKWGRNLLLFFWISGLLAGYLILTIISSILNPDSACTPDGDFTLYPDRYSYWSSSSFFQITYGSGPLTFAEAKAIDIIWDVLVGRGGQAILALTSWQVFGRYVTTSMAVEPVTLDTFRTVFLDKEPTVMSSLYLIRDFATRRGLQSKIAMTFVTFTMTYILFFPTLTSAMTGYSTDVQAYIPDSSKNFLPFESFKPVLYIVHDGTRVNQTSDYRVTPYKSAIDVSKYGFFGLNNGNSPNLSSIFNNKTIDSPVLNISAYFLPSHKIFYGNSWAYPASVNYPFRNESNALWTSAQELYDYTYISQNGQCQSTKDYKWGASFIQLFVWMNLMLIWSVGIYFMWLKAHKVLQQCGDKEIAGKYKAVLELATAIQENLEPHRGDGPKTEMTEAELQQRIDKDLKGGHMAYQVPVLRGEPIKFRRLLWAWFVRDKWWRLACFALLVCTGTLWMNTCVQSLWIWSFGPGIGLFIAISICTTPRSRILFTLMCSIITAIPAIVIAVLYQPYLEFYCSRDYVRG</sequence>
<feature type="transmembrane region" description="Helical" evidence="1">
    <location>
        <begin position="323"/>
        <end position="348"/>
    </location>
</feature>
<name>A0A9P4V080_9PLEO</name>